<dbReference type="PANTHER" id="PTHR24171">
    <property type="entry name" value="ANKYRIN REPEAT DOMAIN-CONTAINING PROTEIN 39-RELATED"/>
    <property type="match status" value="1"/>
</dbReference>
<keyword evidence="2 3" id="KW-0040">ANK repeat</keyword>
<feature type="repeat" description="ANK" evidence="3">
    <location>
        <begin position="89"/>
        <end position="121"/>
    </location>
</feature>
<evidence type="ECO:0000313" key="6">
    <source>
        <dbReference type="Proteomes" id="UP000030750"/>
    </source>
</evidence>
<accession>U6LCU1</accession>
<organism evidence="5 6">
    <name type="scientific">Eimeria brunetti</name>
    <dbReference type="NCBI Taxonomy" id="51314"/>
    <lineage>
        <taxon>Eukaryota</taxon>
        <taxon>Sar</taxon>
        <taxon>Alveolata</taxon>
        <taxon>Apicomplexa</taxon>
        <taxon>Conoidasida</taxon>
        <taxon>Coccidia</taxon>
        <taxon>Eucoccidiorida</taxon>
        <taxon>Eimeriorina</taxon>
        <taxon>Eimeriidae</taxon>
        <taxon>Eimeria</taxon>
    </lineage>
</organism>
<dbReference type="PROSITE" id="PS50297">
    <property type="entry name" value="ANK_REP_REGION"/>
    <property type="match status" value="2"/>
</dbReference>
<dbReference type="EMBL" id="HG710369">
    <property type="protein sequence ID" value="CDJ46374.1"/>
    <property type="molecule type" value="Genomic_DNA"/>
</dbReference>
<keyword evidence="6" id="KW-1185">Reference proteome</keyword>
<dbReference type="OrthoDB" id="346910at2759"/>
<evidence type="ECO:0000256" key="1">
    <source>
        <dbReference type="ARBA" id="ARBA00022737"/>
    </source>
</evidence>
<keyword evidence="1" id="KW-0677">Repeat</keyword>
<proteinExistence type="predicted"/>
<sequence>MSRQRQAEADRGSELDSGGRSKRQTNGWSQTETEAKQEASVSAAEDPSLVHERGEGGMTALHFAADRGFADIARMLIAKGALVNLQDECGETALHVAIAAEQQELISLLLEAGTDTSLKNNEGKSCDELLKEAENRGDKETVSLSLSPVCLSYRQTDKATKEDRQFG</sequence>
<feature type="repeat" description="ANK" evidence="3">
    <location>
        <begin position="56"/>
        <end position="88"/>
    </location>
</feature>
<dbReference type="Proteomes" id="UP000030750">
    <property type="component" value="Unassembled WGS sequence"/>
</dbReference>
<evidence type="ECO:0000256" key="2">
    <source>
        <dbReference type="ARBA" id="ARBA00023043"/>
    </source>
</evidence>
<reference evidence="5" key="1">
    <citation type="submission" date="2013-10" db="EMBL/GenBank/DDBJ databases">
        <title>Genomic analysis of the causative agents of coccidiosis in chickens.</title>
        <authorList>
            <person name="Reid A.J."/>
            <person name="Blake D."/>
            <person name="Billington K."/>
            <person name="Browne H."/>
            <person name="Dunn M."/>
            <person name="Hung S."/>
            <person name="Kawahara F."/>
            <person name="Miranda-Saavedra D."/>
            <person name="Mourier T."/>
            <person name="Nagra H."/>
            <person name="Otto T.D."/>
            <person name="Rawlings N."/>
            <person name="Sanchez A."/>
            <person name="Sanders M."/>
            <person name="Subramaniam C."/>
            <person name="Tay Y."/>
            <person name="Dear P."/>
            <person name="Doerig C."/>
            <person name="Gruber A."/>
            <person name="Parkinson J."/>
            <person name="Shirley M."/>
            <person name="Wan K.L."/>
            <person name="Berriman M."/>
            <person name="Tomley F."/>
            <person name="Pain A."/>
        </authorList>
    </citation>
    <scope>NUCLEOTIDE SEQUENCE [LARGE SCALE GENOMIC DNA]</scope>
    <source>
        <strain evidence="5">Houghton</strain>
    </source>
</reference>
<evidence type="ECO:0000313" key="5">
    <source>
        <dbReference type="EMBL" id="CDJ46374.1"/>
    </source>
</evidence>
<dbReference type="Pfam" id="PF12796">
    <property type="entry name" value="Ank_2"/>
    <property type="match status" value="1"/>
</dbReference>
<dbReference type="SUPFAM" id="SSF48403">
    <property type="entry name" value="Ankyrin repeat"/>
    <property type="match status" value="1"/>
</dbReference>
<gene>
    <name evidence="5" type="ORF">EBH_0026690</name>
</gene>
<evidence type="ECO:0000256" key="3">
    <source>
        <dbReference type="PROSITE-ProRule" id="PRU00023"/>
    </source>
</evidence>
<name>U6LCU1_9EIME</name>
<reference evidence="5" key="2">
    <citation type="submission" date="2013-10" db="EMBL/GenBank/DDBJ databases">
        <authorList>
            <person name="Aslett M."/>
        </authorList>
    </citation>
    <scope>NUCLEOTIDE SEQUENCE [LARGE SCALE GENOMIC DNA]</scope>
    <source>
        <strain evidence="5">Houghton</strain>
    </source>
</reference>
<dbReference type="InterPro" id="IPR002110">
    <property type="entry name" value="Ankyrin_rpt"/>
</dbReference>
<dbReference type="PRINTS" id="PR01415">
    <property type="entry name" value="ANKYRIN"/>
</dbReference>
<dbReference type="PROSITE" id="PS50088">
    <property type="entry name" value="ANK_REPEAT"/>
    <property type="match status" value="2"/>
</dbReference>
<dbReference type="Gene3D" id="1.25.40.20">
    <property type="entry name" value="Ankyrin repeat-containing domain"/>
    <property type="match status" value="1"/>
</dbReference>
<dbReference type="SMART" id="SM00248">
    <property type="entry name" value="ANK"/>
    <property type="match status" value="2"/>
</dbReference>
<feature type="compositionally biased region" description="Basic and acidic residues" evidence="4">
    <location>
        <begin position="1"/>
        <end position="19"/>
    </location>
</feature>
<feature type="region of interest" description="Disordered" evidence="4">
    <location>
        <begin position="1"/>
        <end position="48"/>
    </location>
</feature>
<dbReference type="VEuPathDB" id="ToxoDB:EBH_0026690"/>
<evidence type="ECO:0000256" key="4">
    <source>
        <dbReference type="SAM" id="MobiDB-lite"/>
    </source>
</evidence>
<dbReference type="InterPro" id="IPR036770">
    <property type="entry name" value="Ankyrin_rpt-contain_sf"/>
</dbReference>
<dbReference type="AlphaFoldDB" id="U6LCU1"/>
<protein>
    <submittedName>
        <fullName evidence="5">Acyl-CoA-binding protein, putative</fullName>
    </submittedName>
</protein>